<sequence length="60" mass="6389">MAQFDIPSPMQPSTINETSTSSGQAVNIGGRSYDVCVKLWGSGRVLLLVESFEDIKAPGC</sequence>
<gene>
    <name evidence="2" type="ORF">CVIRNUC_000144</name>
</gene>
<proteinExistence type="predicted"/>
<evidence type="ECO:0000313" key="3">
    <source>
        <dbReference type="Proteomes" id="UP001314263"/>
    </source>
</evidence>
<protein>
    <submittedName>
        <fullName evidence="2">Uncharacterized protein</fullName>
    </submittedName>
</protein>
<accession>A0AAV1HQY4</accession>
<keyword evidence="3" id="KW-1185">Reference proteome</keyword>
<reference evidence="2 3" key="1">
    <citation type="submission" date="2023-10" db="EMBL/GenBank/DDBJ databases">
        <authorList>
            <person name="Maclean D."/>
            <person name="Macfadyen A."/>
        </authorList>
    </citation>
    <scope>NUCLEOTIDE SEQUENCE [LARGE SCALE GENOMIC DNA]</scope>
</reference>
<dbReference type="AlphaFoldDB" id="A0AAV1HQY4"/>
<evidence type="ECO:0000313" key="2">
    <source>
        <dbReference type="EMBL" id="CAK0732531.1"/>
    </source>
</evidence>
<evidence type="ECO:0000256" key="1">
    <source>
        <dbReference type="SAM" id="MobiDB-lite"/>
    </source>
</evidence>
<dbReference type="Proteomes" id="UP001314263">
    <property type="component" value="Unassembled WGS sequence"/>
</dbReference>
<feature type="compositionally biased region" description="Polar residues" evidence="1">
    <location>
        <begin position="11"/>
        <end position="24"/>
    </location>
</feature>
<feature type="region of interest" description="Disordered" evidence="1">
    <location>
        <begin position="1"/>
        <end position="24"/>
    </location>
</feature>
<name>A0AAV1HQY4_9CHLO</name>
<dbReference type="EMBL" id="CAUYUE010000001">
    <property type="protein sequence ID" value="CAK0732531.1"/>
    <property type="molecule type" value="Genomic_DNA"/>
</dbReference>
<comment type="caution">
    <text evidence="2">The sequence shown here is derived from an EMBL/GenBank/DDBJ whole genome shotgun (WGS) entry which is preliminary data.</text>
</comment>
<organism evidence="2 3">
    <name type="scientific">Coccomyxa viridis</name>
    <dbReference type="NCBI Taxonomy" id="1274662"/>
    <lineage>
        <taxon>Eukaryota</taxon>
        <taxon>Viridiplantae</taxon>
        <taxon>Chlorophyta</taxon>
        <taxon>core chlorophytes</taxon>
        <taxon>Trebouxiophyceae</taxon>
        <taxon>Trebouxiophyceae incertae sedis</taxon>
        <taxon>Coccomyxaceae</taxon>
        <taxon>Coccomyxa</taxon>
    </lineage>
</organism>